<dbReference type="FunFam" id="3.40.50.12230:FF:000001">
    <property type="entry name" value="Methionyl-tRNA formyltransferase"/>
    <property type="match status" value="1"/>
</dbReference>
<dbReference type="HAMAP" id="MF_00182">
    <property type="entry name" value="Formyl_trans"/>
    <property type="match status" value="1"/>
</dbReference>
<evidence type="ECO:0000259" key="7">
    <source>
        <dbReference type="Pfam" id="PF02911"/>
    </source>
</evidence>
<evidence type="ECO:0000256" key="5">
    <source>
        <dbReference type="HAMAP-Rule" id="MF_00182"/>
    </source>
</evidence>
<dbReference type="RefSeq" id="WP_073041854.1">
    <property type="nucleotide sequence ID" value="NZ_FQVB01000052.1"/>
</dbReference>
<dbReference type="OrthoDB" id="9802815at2"/>
<dbReference type="GO" id="GO:0004479">
    <property type="term" value="F:methionyl-tRNA formyltransferase activity"/>
    <property type="evidence" value="ECO:0007669"/>
    <property type="project" value="UniProtKB-UniRule"/>
</dbReference>
<reference evidence="9" key="1">
    <citation type="submission" date="2016-11" db="EMBL/GenBank/DDBJ databases">
        <authorList>
            <person name="Varghese N."/>
            <person name="Submissions S."/>
        </authorList>
    </citation>
    <scope>NUCLEOTIDE SEQUENCE [LARGE SCALE GENOMIC DNA]</scope>
    <source>
        <strain evidence="9">DSM 9756</strain>
    </source>
</reference>
<evidence type="ECO:0000313" key="8">
    <source>
        <dbReference type="EMBL" id="SHG23775.1"/>
    </source>
</evidence>
<sequence length="326" mass="34959">MEKADQRSPDGLTGPFPRLVFLGTPDFAVPTLEELAKRGADVALVVTQPDRPKGRGKKPAPPPVKAAAQRLGLPVYQPERIRHPEAVERLLSSGAECLVLVAYGQLLPQALLEGCPLGALNVHPSLLPKYRGAAPIQRALMNGDEETGVSIMLMDEGMDTGPVLAVEKVPIGPEDTAGTLHEKLSVLGADLMCRTLVQWKAGRCRPVPQDDASASMAPPIRKEETRVDWSRPALEVANRIRALDPWPGAYTVHQGKRLKLFHARPSRLNLSGRPGEVLGDCEGGLLVAAGDGRAVCIGRLQLEGKKALDAHDFLRGHAVPAGDVLH</sequence>
<name>A0A1M5I625_9BACT</name>
<feature type="domain" description="Formyl transferase N-terminal" evidence="6">
    <location>
        <begin position="18"/>
        <end position="195"/>
    </location>
</feature>
<dbReference type="InterPro" id="IPR005793">
    <property type="entry name" value="Formyl_trans_C"/>
</dbReference>
<keyword evidence="3 5" id="KW-0808">Transferase</keyword>
<dbReference type="Proteomes" id="UP000184076">
    <property type="component" value="Unassembled WGS sequence"/>
</dbReference>
<dbReference type="Pfam" id="PF00551">
    <property type="entry name" value="Formyl_trans_N"/>
    <property type="match status" value="1"/>
</dbReference>
<organism evidence="8 9">
    <name type="scientific">Desulfacinum infernum DSM 9756</name>
    <dbReference type="NCBI Taxonomy" id="1121391"/>
    <lineage>
        <taxon>Bacteria</taxon>
        <taxon>Pseudomonadati</taxon>
        <taxon>Thermodesulfobacteriota</taxon>
        <taxon>Syntrophobacteria</taxon>
        <taxon>Syntrophobacterales</taxon>
        <taxon>Syntrophobacteraceae</taxon>
        <taxon>Desulfacinum</taxon>
    </lineage>
</organism>
<evidence type="ECO:0000313" key="9">
    <source>
        <dbReference type="Proteomes" id="UP000184076"/>
    </source>
</evidence>
<dbReference type="Gene3D" id="3.40.50.12230">
    <property type="match status" value="1"/>
</dbReference>
<dbReference type="InterPro" id="IPR041711">
    <property type="entry name" value="Met-tRNA-FMT_N"/>
</dbReference>
<dbReference type="CDD" id="cd08704">
    <property type="entry name" value="Met_tRNA_FMT_C"/>
    <property type="match status" value="1"/>
</dbReference>
<comment type="function">
    <text evidence="5">Attaches a formyl group to the free amino group of methionyl-tRNA(fMet). The formyl group appears to play a dual role in the initiator identity of N-formylmethionyl-tRNA by promoting its recognition by IF2 and preventing the misappropriation of this tRNA by the elongation apparatus.</text>
</comment>
<dbReference type="SUPFAM" id="SSF50486">
    <property type="entry name" value="FMT C-terminal domain-like"/>
    <property type="match status" value="1"/>
</dbReference>
<dbReference type="PANTHER" id="PTHR11138">
    <property type="entry name" value="METHIONYL-TRNA FORMYLTRANSFERASE"/>
    <property type="match status" value="1"/>
</dbReference>
<feature type="binding site" evidence="5">
    <location>
        <begin position="125"/>
        <end position="128"/>
    </location>
    <ligand>
        <name>(6S)-5,6,7,8-tetrahydrofolate</name>
        <dbReference type="ChEBI" id="CHEBI:57453"/>
    </ligand>
</feature>
<dbReference type="Pfam" id="PF02911">
    <property type="entry name" value="Formyl_trans_C"/>
    <property type="match status" value="1"/>
</dbReference>
<feature type="domain" description="Formyl transferase C-terminal" evidence="7">
    <location>
        <begin position="220"/>
        <end position="317"/>
    </location>
</feature>
<dbReference type="InterPro" id="IPR036477">
    <property type="entry name" value="Formyl_transf_N_sf"/>
</dbReference>
<dbReference type="EMBL" id="FQVB01000052">
    <property type="protein sequence ID" value="SHG23775.1"/>
    <property type="molecule type" value="Genomic_DNA"/>
</dbReference>
<dbReference type="InterPro" id="IPR011034">
    <property type="entry name" value="Formyl_transferase-like_C_sf"/>
</dbReference>
<dbReference type="InterPro" id="IPR002376">
    <property type="entry name" value="Formyl_transf_N"/>
</dbReference>
<dbReference type="PANTHER" id="PTHR11138:SF5">
    <property type="entry name" value="METHIONYL-TRNA FORMYLTRANSFERASE, MITOCHONDRIAL"/>
    <property type="match status" value="1"/>
</dbReference>
<evidence type="ECO:0000256" key="1">
    <source>
        <dbReference type="ARBA" id="ARBA00010699"/>
    </source>
</evidence>
<comment type="catalytic activity">
    <reaction evidence="5">
        <text>L-methionyl-tRNA(fMet) + (6R)-10-formyltetrahydrofolate = N-formyl-L-methionyl-tRNA(fMet) + (6S)-5,6,7,8-tetrahydrofolate + H(+)</text>
        <dbReference type="Rhea" id="RHEA:24380"/>
        <dbReference type="Rhea" id="RHEA-COMP:9952"/>
        <dbReference type="Rhea" id="RHEA-COMP:9953"/>
        <dbReference type="ChEBI" id="CHEBI:15378"/>
        <dbReference type="ChEBI" id="CHEBI:57453"/>
        <dbReference type="ChEBI" id="CHEBI:78530"/>
        <dbReference type="ChEBI" id="CHEBI:78844"/>
        <dbReference type="ChEBI" id="CHEBI:195366"/>
        <dbReference type="EC" id="2.1.2.9"/>
    </reaction>
</comment>
<evidence type="ECO:0000256" key="2">
    <source>
        <dbReference type="ARBA" id="ARBA00012261"/>
    </source>
</evidence>
<evidence type="ECO:0000256" key="3">
    <source>
        <dbReference type="ARBA" id="ARBA00022679"/>
    </source>
</evidence>
<comment type="similarity">
    <text evidence="1 5">Belongs to the Fmt family.</text>
</comment>
<dbReference type="PROSITE" id="PS00373">
    <property type="entry name" value="GART"/>
    <property type="match status" value="1"/>
</dbReference>
<dbReference type="AlphaFoldDB" id="A0A1M5I625"/>
<accession>A0A1M5I625</accession>
<dbReference type="InterPro" id="IPR001555">
    <property type="entry name" value="GART_AS"/>
</dbReference>
<evidence type="ECO:0000259" key="6">
    <source>
        <dbReference type="Pfam" id="PF00551"/>
    </source>
</evidence>
<dbReference type="CDD" id="cd08646">
    <property type="entry name" value="FMT_core_Met-tRNA-FMT_N"/>
    <property type="match status" value="1"/>
</dbReference>
<protein>
    <recommendedName>
        <fullName evidence="2 5">Methionyl-tRNA formyltransferase</fullName>
        <ecNumber evidence="2 5">2.1.2.9</ecNumber>
    </recommendedName>
</protein>
<dbReference type="NCBIfam" id="TIGR00460">
    <property type="entry name" value="fmt"/>
    <property type="match status" value="1"/>
</dbReference>
<proteinExistence type="inferred from homology"/>
<dbReference type="STRING" id="1121391.SAMN02745206_03523"/>
<dbReference type="SUPFAM" id="SSF53328">
    <property type="entry name" value="Formyltransferase"/>
    <property type="match status" value="1"/>
</dbReference>
<dbReference type="InterPro" id="IPR044135">
    <property type="entry name" value="Met-tRNA-FMT_C"/>
</dbReference>
<dbReference type="InterPro" id="IPR005794">
    <property type="entry name" value="Fmt"/>
</dbReference>
<keyword evidence="4 5" id="KW-0648">Protein biosynthesis</keyword>
<dbReference type="EC" id="2.1.2.9" evidence="2 5"/>
<dbReference type="GO" id="GO:0005829">
    <property type="term" value="C:cytosol"/>
    <property type="evidence" value="ECO:0007669"/>
    <property type="project" value="TreeGrafter"/>
</dbReference>
<evidence type="ECO:0000256" key="4">
    <source>
        <dbReference type="ARBA" id="ARBA00022917"/>
    </source>
</evidence>
<keyword evidence="9" id="KW-1185">Reference proteome</keyword>
<gene>
    <name evidence="5" type="primary">fmt</name>
    <name evidence="8" type="ORF">SAMN02745206_03523</name>
</gene>